<protein>
    <submittedName>
        <fullName evidence="2">cAMP-binding domain of CRP or a regulatory subunit of cAMP-dependent protein kinases</fullName>
    </submittedName>
</protein>
<dbReference type="SMART" id="SM00100">
    <property type="entry name" value="cNMP"/>
    <property type="match status" value="1"/>
</dbReference>
<dbReference type="Pfam" id="PF00027">
    <property type="entry name" value="cNMP_binding"/>
    <property type="match status" value="1"/>
</dbReference>
<sequence>MNMLFYNAIGKLAGISREEAAVFLSAFQTRKFKKNSILLREGEVAHELYFIMEGAVRQYFSKDDGVEKTCSFSFEAEFVTDIESFSRKSRSVTNIVTIEPVSCLVINCTDLMEMLNHSAVVAELCRSIIEKVATDNIKRIQSMLALSPERQFRELVQSNPGLLQRVPQRYIAQYLGLAPESLSRIRKRMIITEKSLT</sequence>
<dbReference type="InterPro" id="IPR018490">
    <property type="entry name" value="cNMP-bd_dom_sf"/>
</dbReference>
<evidence type="ECO:0000313" key="3">
    <source>
        <dbReference type="Proteomes" id="UP000320300"/>
    </source>
</evidence>
<dbReference type="AlphaFoldDB" id="A0A521BFK5"/>
<evidence type="ECO:0000259" key="1">
    <source>
        <dbReference type="PROSITE" id="PS50042"/>
    </source>
</evidence>
<evidence type="ECO:0000313" key="2">
    <source>
        <dbReference type="EMBL" id="SMO45500.1"/>
    </source>
</evidence>
<dbReference type="EMBL" id="FXTN01000002">
    <property type="protein sequence ID" value="SMO45500.1"/>
    <property type="molecule type" value="Genomic_DNA"/>
</dbReference>
<gene>
    <name evidence="2" type="ORF">SAMN06265348_102243</name>
</gene>
<accession>A0A521BFK5</accession>
<reference evidence="2 3" key="1">
    <citation type="submission" date="2017-05" db="EMBL/GenBank/DDBJ databases">
        <authorList>
            <person name="Varghese N."/>
            <person name="Submissions S."/>
        </authorList>
    </citation>
    <scope>NUCLEOTIDE SEQUENCE [LARGE SCALE GENOMIC DNA]</scope>
    <source>
        <strain evidence="2 3">DSM 19036</strain>
    </source>
</reference>
<name>A0A521BFK5_9SPHI</name>
<dbReference type="SUPFAM" id="SSF51206">
    <property type="entry name" value="cAMP-binding domain-like"/>
    <property type="match status" value="1"/>
</dbReference>
<keyword evidence="3" id="KW-1185">Reference proteome</keyword>
<dbReference type="Proteomes" id="UP000320300">
    <property type="component" value="Unassembled WGS sequence"/>
</dbReference>
<dbReference type="RefSeq" id="WP_221931260.1">
    <property type="nucleotide sequence ID" value="NZ_CBCSJO010000003.1"/>
</dbReference>
<dbReference type="CDD" id="cd00038">
    <property type="entry name" value="CAP_ED"/>
    <property type="match status" value="1"/>
</dbReference>
<organism evidence="2 3">
    <name type="scientific">Pedobacter westerhofensis</name>
    <dbReference type="NCBI Taxonomy" id="425512"/>
    <lineage>
        <taxon>Bacteria</taxon>
        <taxon>Pseudomonadati</taxon>
        <taxon>Bacteroidota</taxon>
        <taxon>Sphingobacteriia</taxon>
        <taxon>Sphingobacteriales</taxon>
        <taxon>Sphingobacteriaceae</taxon>
        <taxon>Pedobacter</taxon>
    </lineage>
</organism>
<dbReference type="Gene3D" id="2.60.120.10">
    <property type="entry name" value="Jelly Rolls"/>
    <property type="match status" value="1"/>
</dbReference>
<proteinExistence type="predicted"/>
<dbReference type="InterPro" id="IPR014710">
    <property type="entry name" value="RmlC-like_jellyroll"/>
</dbReference>
<dbReference type="PROSITE" id="PS50042">
    <property type="entry name" value="CNMP_BINDING_3"/>
    <property type="match status" value="1"/>
</dbReference>
<feature type="domain" description="Cyclic nucleotide-binding" evidence="1">
    <location>
        <begin position="11"/>
        <end position="115"/>
    </location>
</feature>
<dbReference type="InterPro" id="IPR000595">
    <property type="entry name" value="cNMP-bd_dom"/>
</dbReference>